<reference evidence="1 2" key="1">
    <citation type="journal article" date="2009" name="Stand. Genomic Sci.">
        <title>Complete genome sequence of Pirellula staleyi type strain (ATCC 27377).</title>
        <authorList>
            <person name="Clum A."/>
            <person name="Tindall B.J."/>
            <person name="Sikorski J."/>
            <person name="Ivanova N."/>
            <person name="Mavrommatis K."/>
            <person name="Lucas S."/>
            <person name="Glavina del Rio T."/>
            <person name="Nolan M."/>
            <person name="Chen F."/>
            <person name="Tice H."/>
            <person name="Pitluck S."/>
            <person name="Cheng J.F."/>
            <person name="Chertkov O."/>
            <person name="Brettin T."/>
            <person name="Han C."/>
            <person name="Detter J.C."/>
            <person name="Kuske C."/>
            <person name="Bruce D."/>
            <person name="Goodwin L."/>
            <person name="Ovchinikova G."/>
            <person name="Pati A."/>
            <person name="Mikhailova N."/>
            <person name="Chen A."/>
            <person name="Palaniappan K."/>
            <person name="Land M."/>
            <person name="Hauser L."/>
            <person name="Chang Y.J."/>
            <person name="Jeffries C.D."/>
            <person name="Chain P."/>
            <person name="Rohde M."/>
            <person name="Goker M."/>
            <person name="Bristow J."/>
            <person name="Eisen J.A."/>
            <person name="Markowitz V."/>
            <person name="Hugenholtz P."/>
            <person name="Kyrpides N.C."/>
            <person name="Klenk H.P."/>
            <person name="Lapidus A."/>
        </authorList>
    </citation>
    <scope>NUCLEOTIDE SEQUENCE [LARGE SCALE GENOMIC DNA]</scope>
    <source>
        <strain evidence="2">ATCC 27377 / DSM 6068 / ICPB 4128</strain>
    </source>
</reference>
<dbReference type="EMBL" id="CP001848">
    <property type="protein sequence ID" value="ADB18084.1"/>
    <property type="molecule type" value="Genomic_DNA"/>
</dbReference>
<organism evidence="1 2">
    <name type="scientific">Pirellula staleyi (strain ATCC 27377 / DSM 6068 / ICPB 4128)</name>
    <name type="common">Pirella staleyi</name>
    <dbReference type="NCBI Taxonomy" id="530564"/>
    <lineage>
        <taxon>Bacteria</taxon>
        <taxon>Pseudomonadati</taxon>
        <taxon>Planctomycetota</taxon>
        <taxon>Planctomycetia</taxon>
        <taxon>Pirellulales</taxon>
        <taxon>Pirellulaceae</taxon>
        <taxon>Pirellula</taxon>
    </lineage>
</organism>
<gene>
    <name evidence="1" type="ordered locus">Psta_3420</name>
</gene>
<dbReference type="eggNOG" id="ENOG5033F3R">
    <property type="taxonomic scope" value="Bacteria"/>
</dbReference>
<name>D2QY07_PIRSD</name>
<protein>
    <submittedName>
        <fullName evidence="1">Uncharacterized protein</fullName>
    </submittedName>
</protein>
<evidence type="ECO:0000313" key="1">
    <source>
        <dbReference type="EMBL" id="ADB18084.1"/>
    </source>
</evidence>
<dbReference type="AlphaFoldDB" id="D2QY07"/>
<dbReference type="HOGENOM" id="CLU_2466347_0_0_0"/>
<dbReference type="OrthoDB" id="5083349at2"/>
<accession>D2QY07</accession>
<proteinExistence type="predicted"/>
<evidence type="ECO:0000313" key="2">
    <source>
        <dbReference type="Proteomes" id="UP000001887"/>
    </source>
</evidence>
<sequence length="88" mass="10390">MPPKLSESNEHMAKYIAMVIRNAMEDFHCEHLTDEQMKHLNPLIRNAIATALHAFDHYERSGAAHEFVDYHFRSIPSYWEQPEMLEGY</sequence>
<dbReference type="Proteomes" id="UP000001887">
    <property type="component" value="Chromosome"/>
</dbReference>
<keyword evidence="2" id="KW-1185">Reference proteome</keyword>
<dbReference type="KEGG" id="psl:Psta_3420"/>